<sequence length="379" mass="41922">MDRSRRSFLIKSLLLSLGATSQEAFAASKNNQARKVGVVLDPLFFKHDLLKHPESAARLVAIDEELSRRKLWSYLTPIKSRLVADDELLSVHKAGYVFEIDTLSESGGGYYDEYSQDTYLNRYSAQAARMAAGGNIELNLAVYDRKVDYGFGLFRPPGHHAKADKAMGFCLFNSDVIAAKALQKQRGVERIAIIDFDVHHGNGTQDLTINDPSIMAISIHQHPYWPMTGFAEHQGEGKAAGMNVNCPFHKGAGDQTYLQVFDSVIAPKLEQFQPQHIIVFAGYDGHWQDPLAGHQLSVQGYNRLVKRCVETAETLCGGRISFSLGGGYHRPALAQCVAGSFHTLLGLEGPFADPIGSSTEKELDYTDQIENLRELHLKA</sequence>
<dbReference type="Pfam" id="PF00850">
    <property type="entry name" value="Hist_deacetyl"/>
    <property type="match status" value="1"/>
</dbReference>
<organism evidence="4 5">
    <name type="scientific">Thiomicrorhabdus heinhorstiae</name>
    <dbReference type="NCBI Taxonomy" id="2748010"/>
    <lineage>
        <taxon>Bacteria</taxon>
        <taxon>Pseudomonadati</taxon>
        <taxon>Pseudomonadota</taxon>
        <taxon>Gammaproteobacteria</taxon>
        <taxon>Thiotrichales</taxon>
        <taxon>Piscirickettsiaceae</taxon>
        <taxon>Thiomicrorhabdus</taxon>
    </lineage>
</organism>
<protein>
    <submittedName>
        <fullName evidence="4">Histone deacetylase</fullName>
    </submittedName>
</protein>
<dbReference type="EMBL" id="JACBGI020000032">
    <property type="protein sequence ID" value="MBF6058918.1"/>
    <property type="molecule type" value="Genomic_DNA"/>
</dbReference>
<dbReference type="InterPro" id="IPR023801">
    <property type="entry name" value="His_deacetylse_dom"/>
</dbReference>
<feature type="signal peptide" evidence="2">
    <location>
        <begin position="1"/>
        <end position="26"/>
    </location>
</feature>
<dbReference type="InterPro" id="IPR023696">
    <property type="entry name" value="Ureohydrolase_dom_sf"/>
</dbReference>
<comment type="similarity">
    <text evidence="1">Belongs to the histone deacetylase family.</text>
</comment>
<feature type="domain" description="Histone deacetylase" evidence="3">
    <location>
        <begin position="52"/>
        <end position="342"/>
    </location>
</feature>
<dbReference type="RefSeq" id="WP_185979064.1">
    <property type="nucleotide sequence ID" value="NZ_JACBGI020000032.1"/>
</dbReference>
<dbReference type="SUPFAM" id="SSF52768">
    <property type="entry name" value="Arginase/deacetylase"/>
    <property type="match status" value="1"/>
</dbReference>
<keyword evidence="5" id="KW-1185">Reference proteome</keyword>
<evidence type="ECO:0000256" key="1">
    <source>
        <dbReference type="ARBA" id="ARBA00005947"/>
    </source>
</evidence>
<reference evidence="4 5" key="1">
    <citation type="submission" date="2020-11" db="EMBL/GenBank/DDBJ databases">
        <title>Sulfur oxidizing isolate from Hospital Hole Sinkhole.</title>
        <authorList>
            <person name="Scott K.M."/>
        </authorList>
    </citation>
    <scope>NUCLEOTIDE SEQUENCE [LARGE SCALE GENOMIC DNA]</scope>
    <source>
        <strain evidence="4 5">HH1</strain>
    </source>
</reference>
<dbReference type="CDD" id="cd09992">
    <property type="entry name" value="HDAC_classII"/>
    <property type="match status" value="1"/>
</dbReference>
<proteinExistence type="inferred from homology"/>
<comment type="caution">
    <text evidence="4">The sequence shown here is derived from an EMBL/GenBank/DDBJ whole genome shotgun (WGS) entry which is preliminary data.</text>
</comment>
<dbReference type="Proteomes" id="UP001193680">
    <property type="component" value="Unassembled WGS sequence"/>
</dbReference>
<accession>A0ABS0BYP1</accession>
<keyword evidence="2" id="KW-0732">Signal</keyword>
<evidence type="ECO:0000259" key="3">
    <source>
        <dbReference type="Pfam" id="PF00850"/>
    </source>
</evidence>
<name>A0ABS0BYP1_9GAMM</name>
<feature type="chain" id="PRO_5045557516" evidence="2">
    <location>
        <begin position="27"/>
        <end position="379"/>
    </location>
</feature>
<evidence type="ECO:0000313" key="4">
    <source>
        <dbReference type="EMBL" id="MBF6058918.1"/>
    </source>
</evidence>
<dbReference type="InterPro" id="IPR037138">
    <property type="entry name" value="His_deacetylse_dom_sf"/>
</dbReference>
<dbReference type="PANTHER" id="PTHR10625">
    <property type="entry name" value="HISTONE DEACETYLASE HDAC1-RELATED"/>
    <property type="match status" value="1"/>
</dbReference>
<dbReference type="InterPro" id="IPR000286">
    <property type="entry name" value="HDACs"/>
</dbReference>
<dbReference type="PANTHER" id="PTHR10625:SF10">
    <property type="entry name" value="HISTONE DEACETYLASE HDAC1"/>
    <property type="match status" value="1"/>
</dbReference>
<dbReference type="PRINTS" id="PR01270">
    <property type="entry name" value="HDASUPER"/>
</dbReference>
<evidence type="ECO:0000256" key="2">
    <source>
        <dbReference type="SAM" id="SignalP"/>
    </source>
</evidence>
<gene>
    <name evidence="4" type="ORF">H8792_011240</name>
</gene>
<dbReference type="Gene3D" id="3.40.800.20">
    <property type="entry name" value="Histone deacetylase domain"/>
    <property type="match status" value="1"/>
</dbReference>
<evidence type="ECO:0000313" key="5">
    <source>
        <dbReference type="Proteomes" id="UP001193680"/>
    </source>
</evidence>